<dbReference type="PANTHER" id="PTHR31394:SF1">
    <property type="entry name" value="TRANSMEMBRANE PROTEIN 199"/>
    <property type="match status" value="1"/>
</dbReference>
<feature type="transmembrane region" description="Helical" evidence="7">
    <location>
        <begin position="42"/>
        <end position="64"/>
    </location>
</feature>
<dbReference type="Pfam" id="PF11712">
    <property type="entry name" value="Vma12"/>
    <property type="match status" value="1"/>
</dbReference>
<keyword evidence="8" id="KW-1185">Reference proteome</keyword>
<comment type="subcellular location">
    <subcellularLocation>
        <location evidence="1">Endoplasmic reticulum membrane</location>
        <topology evidence="1">Multi-pass membrane protein</topology>
    </subcellularLocation>
</comment>
<proteinExistence type="predicted"/>
<name>A0A914EAU2_9BILA</name>
<feature type="compositionally biased region" description="Basic and acidic residues" evidence="6">
    <location>
        <begin position="70"/>
        <end position="85"/>
    </location>
</feature>
<dbReference type="GO" id="GO:0005789">
    <property type="term" value="C:endoplasmic reticulum membrane"/>
    <property type="evidence" value="ECO:0007669"/>
    <property type="project" value="UniProtKB-SubCell"/>
</dbReference>
<keyword evidence="4 7" id="KW-1133">Transmembrane helix</keyword>
<keyword evidence="3" id="KW-0256">Endoplasmic reticulum</keyword>
<evidence type="ECO:0000256" key="4">
    <source>
        <dbReference type="ARBA" id="ARBA00022989"/>
    </source>
</evidence>
<dbReference type="Proteomes" id="UP000887540">
    <property type="component" value="Unplaced"/>
</dbReference>
<evidence type="ECO:0000256" key="3">
    <source>
        <dbReference type="ARBA" id="ARBA00022824"/>
    </source>
</evidence>
<protein>
    <submittedName>
        <fullName evidence="9">Uncharacterized protein</fullName>
    </submittedName>
</protein>
<evidence type="ECO:0000313" key="9">
    <source>
        <dbReference type="WBParaSite" id="ACRNAN_scaffold6878.g21358.t1"/>
    </source>
</evidence>
<dbReference type="InterPro" id="IPR021013">
    <property type="entry name" value="ATPase_Vma12"/>
</dbReference>
<accession>A0A914EAU2</accession>
<organism evidence="8 9">
    <name type="scientific">Acrobeloides nanus</name>
    <dbReference type="NCBI Taxonomy" id="290746"/>
    <lineage>
        <taxon>Eukaryota</taxon>
        <taxon>Metazoa</taxon>
        <taxon>Ecdysozoa</taxon>
        <taxon>Nematoda</taxon>
        <taxon>Chromadorea</taxon>
        <taxon>Rhabditida</taxon>
        <taxon>Tylenchina</taxon>
        <taxon>Cephalobomorpha</taxon>
        <taxon>Cephaloboidea</taxon>
        <taxon>Cephalobidae</taxon>
        <taxon>Acrobeloides</taxon>
    </lineage>
</organism>
<keyword evidence="2 7" id="KW-0812">Transmembrane</keyword>
<dbReference type="AlphaFoldDB" id="A0A914EAU2"/>
<evidence type="ECO:0000256" key="6">
    <source>
        <dbReference type="SAM" id="MobiDB-lite"/>
    </source>
</evidence>
<dbReference type="PANTHER" id="PTHR31394">
    <property type="entry name" value="TRANSMEMBRANE PROTEIN 199"/>
    <property type="match status" value="1"/>
</dbReference>
<feature type="region of interest" description="Disordered" evidence="6">
    <location>
        <begin position="70"/>
        <end position="127"/>
    </location>
</feature>
<evidence type="ECO:0000256" key="5">
    <source>
        <dbReference type="ARBA" id="ARBA00023136"/>
    </source>
</evidence>
<evidence type="ECO:0000313" key="8">
    <source>
        <dbReference type="Proteomes" id="UP000887540"/>
    </source>
</evidence>
<dbReference type="GO" id="GO:0070072">
    <property type="term" value="P:vacuolar proton-transporting V-type ATPase complex assembly"/>
    <property type="evidence" value="ECO:0007669"/>
    <property type="project" value="InterPro"/>
</dbReference>
<reference evidence="9" key="1">
    <citation type="submission" date="2022-11" db="UniProtKB">
        <authorList>
            <consortium name="WormBaseParasite"/>
        </authorList>
    </citation>
    <scope>IDENTIFICATION</scope>
</reference>
<keyword evidence="5 7" id="KW-0472">Membrane</keyword>
<evidence type="ECO:0000256" key="7">
    <source>
        <dbReference type="SAM" id="Phobius"/>
    </source>
</evidence>
<feature type="compositionally biased region" description="Basic and acidic residues" evidence="6">
    <location>
        <begin position="107"/>
        <end position="118"/>
    </location>
</feature>
<evidence type="ECO:0000256" key="2">
    <source>
        <dbReference type="ARBA" id="ARBA00022692"/>
    </source>
</evidence>
<evidence type="ECO:0000256" key="1">
    <source>
        <dbReference type="ARBA" id="ARBA00004477"/>
    </source>
</evidence>
<dbReference type="WBParaSite" id="ACRNAN_scaffold6878.g21358.t1">
    <property type="protein sequence ID" value="ACRNAN_scaffold6878.g21358.t1"/>
    <property type="gene ID" value="ACRNAN_scaffold6878.g21358"/>
</dbReference>
<feature type="transmembrane region" description="Helical" evidence="7">
    <location>
        <begin position="12"/>
        <end position="30"/>
    </location>
</feature>
<sequence>EIRAANRQMTAIFNTILTVGGAFVFGFFGIEYAAPRYKLDIALRMLIGLVLATVVFFADLYFIIKNMDMDEKPKNTGQPSKRDNQTTRQVITKKPEKLEEENSTESTRIESKAEEKAVRARKPRREK</sequence>